<dbReference type="InterPro" id="IPR027417">
    <property type="entry name" value="P-loop_NTPase"/>
</dbReference>
<evidence type="ECO:0000313" key="13">
    <source>
        <dbReference type="Proteomes" id="UP000484255"/>
    </source>
</evidence>
<name>A0A7C9PGF7_9BURK</name>
<evidence type="ECO:0000256" key="7">
    <source>
        <dbReference type="ARBA" id="ARBA00022840"/>
    </source>
</evidence>
<dbReference type="Gene3D" id="3.40.50.880">
    <property type="match status" value="1"/>
</dbReference>
<keyword evidence="5" id="KW-0436">Ligase</keyword>
<evidence type="ECO:0000256" key="4">
    <source>
        <dbReference type="ARBA" id="ARBA00022573"/>
    </source>
</evidence>
<feature type="domain" description="CobB/CobQ-like glutamine amidotransferase" evidence="11">
    <location>
        <begin position="272"/>
        <end position="455"/>
    </location>
</feature>
<evidence type="ECO:0000256" key="8">
    <source>
        <dbReference type="ARBA" id="ARBA00022842"/>
    </source>
</evidence>
<keyword evidence="8" id="KW-0460">Magnesium</keyword>
<dbReference type="SUPFAM" id="SSF52317">
    <property type="entry name" value="Class I glutamine amidotransferase-like"/>
    <property type="match status" value="1"/>
</dbReference>
<comment type="cofactor">
    <cofactor evidence="1">
        <name>Mg(2+)</name>
        <dbReference type="ChEBI" id="CHEBI:18420"/>
    </cofactor>
</comment>
<evidence type="ECO:0000259" key="10">
    <source>
        <dbReference type="Pfam" id="PF01656"/>
    </source>
</evidence>
<keyword evidence="6" id="KW-0547">Nucleotide-binding</keyword>
<evidence type="ECO:0000256" key="6">
    <source>
        <dbReference type="ARBA" id="ARBA00022741"/>
    </source>
</evidence>
<organism evidence="12 13">
    <name type="scientific">Ideonella livida</name>
    <dbReference type="NCBI Taxonomy" id="2707176"/>
    <lineage>
        <taxon>Bacteria</taxon>
        <taxon>Pseudomonadati</taxon>
        <taxon>Pseudomonadota</taxon>
        <taxon>Betaproteobacteria</taxon>
        <taxon>Burkholderiales</taxon>
        <taxon>Sphaerotilaceae</taxon>
        <taxon>Ideonella</taxon>
    </lineage>
</organism>
<dbReference type="NCBIfam" id="NF002204">
    <property type="entry name" value="PRK01077.1"/>
    <property type="match status" value="1"/>
</dbReference>
<dbReference type="AlphaFoldDB" id="A0A7C9PGF7"/>
<keyword evidence="13" id="KW-1185">Reference proteome</keyword>
<feature type="domain" description="CobQ/CobB/MinD/ParA nucleotide binding" evidence="10">
    <location>
        <begin position="17"/>
        <end position="178"/>
    </location>
</feature>
<sequence>MSAATPSIAPTLAPVLLIAGLASGQGKTTVVAALATALRRAGHRVRVFKSGPDFIDPMVLARASGQPVFNLDDRMVGLPESRQRVAQAAAEADVVLIEGVMGLYDGPPSAADLARGLDVPVAVVIDAGAMAQTFGALVHGLAHYPAGRSGEAPPLRLIGAIANRVGSAGHAQMLAESLNPPADPTLAELTAAATDTAPRLLGWLPKAAQAIPERHLGLASDATAEIDAALDALAASLDPALLQALLDLPRWQPPAAAAPAPAAPPALLAGRTVAVARDAAFRFLYPANLEALQALGAQLAFFSPLADEAIPEGADALWLPGGYPELYAAELAAAARWTASVQAFAQAGYPIWAECGGMMALADTLVPTEGPPHAMAGLLPGRATLQNRVAGLGVQTLSLPGLPADTPALRGHTFHYATLASPLAPEVHAQRLRGGEGEAVWRRAGLRCSFFHAYFPSSPVATAALFSPEVGA</sequence>
<evidence type="ECO:0000256" key="3">
    <source>
        <dbReference type="ARBA" id="ARBA00006205"/>
    </source>
</evidence>
<keyword evidence="4" id="KW-0169">Cobalamin biosynthesis</keyword>
<accession>A0A7C9PGF7</accession>
<reference evidence="12 13" key="1">
    <citation type="submission" date="2020-02" db="EMBL/GenBank/DDBJ databases">
        <title>Ideonella bacterium strain TBM-1.</title>
        <authorList>
            <person name="Chen W.-M."/>
        </authorList>
    </citation>
    <scope>NUCLEOTIDE SEQUENCE [LARGE SCALE GENOMIC DNA]</scope>
    <source>
        <strain evidence="12 13">TBM-1</strain>
    </source>
</reference>
<dbReference type="InterPro" id="IPR029062">
    <property type="entry name" value="Class_I_gatase-like"/>
</dbReference>
<dbReference type="GO" id="GO:0042242">
    <property type="term" value="F:cobyrinic acid a,c-diamide synthase activity"/>
    <property type="evidence" value="ECO:0007669"/>
    <property type="project" value="InterPro"/>
</dbReference>
<dbReference type="SUPFAM" id="SSF52540">
    <property type="entry name" value="P-loop containing nucleoside triphosphate hydrolases"/>
    <property type="match status" value="1"/>
</dbReference>
<dbReference type="GO" id="GO:0005524">
    <property type="term" value="F:ATP binding"/>
    <property type="evidence" value="ECO:0007669"/>
    <property type="project" value="UniProtKB-KW"/>
</dbReference>
<comment type="similarity">
    <text evidence="3">Belongs to the CobB/CobQ family. CobQ subfamily.</text>
</comment>
<dbReference type="InterPro" id="IPR004484">
    <property type="entry name" value="CbiA/CobB_synth"/>
</dbReference>
<dbReference type="InterPro" id="IPR002586">
    <property type="entry name" value="CobQ/CobB/MinD/ParA_Nub-bd_dom"/>
</dbReference>
<protein>
    <submittedName>
        <fullName evidence="12">Cobyrinate a,c-diamide synthase</fullName>
    </submittedName>
</protein>
<evidence type="ECO:0000259" key="11">
    <source>
        <dbReference type="Pfam" id="PF07685"/>
    </source>
</evidence>
<dbReference type="PANTHER" id="PTHR43873:SF1">
    <property type="entry name" value="COBYRINATE A,C-DIAMIDE SYNTHASE"/>
    <property type="match status" value="1"/>
</dbReference>
<dbReference type="Pfam" id="PF07685">
    <property type="entry name" value="GATase_3"/>
    <property type="match status" value="1"/>
</dbReference>
<dbReference type="InterPro" id="IPR011698">
    <property type="entry name" value="GATase_3"/>
</dbReference>
<evidence type="ECO:0000256" key="9">
    <source>
        <dbReference type="ARBA" id="ARBA00022962"/>
    </source>
</evidence>
<dbReference type="Gene3D" id="3.40.50.300">
    <property type="entry name" value="P-loop containing nucleotide triphosphate hydrolases"/>
    <property type="match status" value="2"/>
</dbReference>
<evidence type="ECO:0000313" key="12">
    <source>
        <dbReference type="EMBL" id="NDY91317.1"/>
    </source>
</evidence>
<keyword evidence="9" id="KW-0315">Glutamine amidotransferase</keyword>
<dbReference type="EMBL" id="JAAGOH010000008">
    <property type="protein sequence ID" value="NDY91317.1"/>
    <property type="molecule type" value="Genomic_DNA"/>
</dbReference>
<evidence type="ECO:0000256" key="2">
    <source>
        <dbReference type="ARBA" id="ARBA00004953"/>
    </source>
</evidence>
<comment type="caution">
    <text evidence="12">The sequence shown here is derived from an EMBL/GenBank/DDBJ whole genome shotgun (WGS) entry which is preliminary data.</text>
</comment>
<dbReference type="PROSITE" id="PS51274">
    <property type="entry name" value="GATASE_COBBQ"/>
    <property type="match status" value="1"/>
</dbReference>
<proteinExistence type="inferred from homology"/>
<dbReference type="GO" id="GO:0009236">
    <property type="term" value="P:cobalamin biosynthetic process"/>
    <property type="evidence" value="ECO:0007669"/>
    <property type="project" value="UniProtKB-KW"/>
</dbReference>
<dbReference type="Proteomes" id="UP000484255">
    <property type="component" value="Unassembled WGS sequence"/>
</dbReference>
<evidence type="ECO:0000256" key="5">
    <source>
        <dbReference type="ARBA" id="ARBA00022598"/>
    </source>
</evidence>
<evidence type="ECO:0000256" key="1">
    <source>
        <dbReference type="ARBA" id="ARBA00001946"/>
    </source>
</evidence>
<keyword evidence="7" id="KW-0067">ATP-binding</keyword>
<dbReference type="PANTHER" id="PTHR43873">
    <property type="entry name" value="COBYRINATE A,C-DIAMIDE SYNTHASE"/>
    <property type="match status" value="1"/>
</dbReference>
<gene>
    <name evidence="12" type="ORF">G3A44_08955</name>
</gene>
<comment type="pathway">
    <text evidence="2">Cofactor biosynthesis; adenosylcobalamin biosynthesis.</text>
</comment>
<dbReference type="Pfam" id="PF01656">
    <property type="entry name" value="CbiA"/>
    <property type="match status" value="1"/>
</dbReference>